<feature type="domain" description="DUF202" evidence="6">
    <location>
        <begin position="20"/>
        <end position="81"/>
    </location>
</feature>
<proteinExistence type="predicted"/>
<keyword evidence="2 5" id="KW-0812">Transmembrane</keyword>
<organism evidence="7 8">
    <name type="scientific">Dietzia cercidiphylli</name>
    <dbReference type="NCBI Taxonomy" id="498199"/>
    <lineage>
        <taxon>Bacteria</taxon>
        <taxon>Bacillati</taxon>
        <taxon>Actinomycetota</taxon>
        <taxon>Actinomycetes</taxon>
        <taxon>Mycobacteriales</taxon>
        <taxon>Dietziaceae</taxon>
        <taxon>Dietzia</taxon>
    </lineage>
</organism>
<evidence type="ECO:0000256" key="3">
    <source>
        <dbReference type="ARBA" id="ARBA00022989"/>
    </source>
</evidence>
<dbReference type="Pfam" id="PF02656">
    <property type="entry name" value="DUF202"/>
    <property type="match status" value="1"/>
</dbReference>
<evidence type="ECO:0000259" key="6">
    <source>
        <dbReference type="Pfam" id="PF02656"/>
    </source>
</evidence>
<dbReference type="Proteomes" id="UP001500383">
    <property type="component" value="Unassembled WGS sequence"/>
</dbReference>
<dbReference type="InterPro" id="IPR003807">
    <property type="entry name" value="DUF202"/>
</dbReference>
<evidence type="ECO:0000256" key="4">
    <source>
        <dbReference type="ARBA" id="ARBA00023136"/>
    </source>
</evidence>
<evidence type="ECO:0000256" key="5">
    <source>
        <dbReference type="SAM" id="Phobius"/>
    </source>
</evidence>
<evidence type="ECO:0000256" key="1">
    <source>
        <dbReference type="ARBA" id="ARBA00004127"/>
    </source>
</evidence>
<keyword evidence="8" id="KW-1185">Reference proteome</keyword>
<dbReference type="RefSeq" id="WP_179523979.1">
    <property type="nucleotide sequence ID" value="NZ_BAAAQG010000024.1"/>
</dbReference>
<evidence type="ECO:0000313" key="7">
    <source>
        <dbReference type="EMBL" id="GAA1721282.1"/>
    </source>
</evidence>
<dbReference type="EMBL" id="BAAAQG010000024">
    <property type="protein sequence ID" value="GAA1721282.1"/>
    <property type="molecule type" value="Genomic_DNA"/>
</dbReference>
<evidence type="ECO:0000256" key="2">
    <source>
        <dbReference type="ARBA" id="ARBA00022692"/>
    </source>
</evidence>
<reference evidence="7 8" key="1">
    <citation type="journal article" date="2019" name="Int. J. Syst. Evol. Microbiol.">
        <title>The Global Catalogue of Microorganisms (GCM) 10K type strain sequencing project: providing services to taxonomists for standard genome sequencing and annotation.</title>
        <authorList>
            <consortium name="The Broad Institute Genomics Platform"/>
            <consortium name="The Broad Institute Genome Sequencing Center for Infectious Disease"/>
            <person name="Wu L."/>
            <person name="Ma J."/>
        </authorList>
    </citation>
    <scope>NUCLEOTIDE SEQUENCE [LARGE SCALE GENOMIC DNA]</scope>
    <source>
        <strain evidence="7 8">JCM 16002</strain>
    </source>
</reference>
<gene>
    <name evidence="7" type="ORF">GCM10009831_34330</name>
</gene>
<sequence>MSAGAPRRRIGVRPEAVPPDVGLQAERTSLSWARTWAVVTVNIILVAKLIAETSWVWAAVFATLVVVPLLALLRVQLHHEQRVGRFVRAGEVQQTQVRYNIGLVAMVLVMAGCGLTAVLIRVLF</sequence>
<name>A0ABN2JAI3_9ACTN</name>
<comment type="subcellular location">
    <subcellularLocation>
        <location evidence="1">Endomembrane system</location>
        <topology evidence="1">Multi-pass membrane protein</topology>
    </subcellularLocation>
</comment>
<feature type="transmembrane region" description="Helical" evidence="5">
    <location>
        <begin position="97"/>
        <end position="120"/>
    </location>
</feature>
<feature type="transmembrane region" description="Helical" evidence="5">
    <location>
        <begin position="56"/>
        <end position="77"/>
    </location>
</feature>
<keyword evidence="3 5" id="KW-1133">Transmembrane helix</keyword>
<feature type="transmembrane region" description="Helical" evidence="5">
    <location>
        <begin position="32"/>
        <end position="50"/>
    </location>
</feature>
<evidence type="ECO:0000313" key="8">
    <source>
        <dbReference type="Proteomes" id="UP001500383"/>
    </source>
</evidence>
<protein>
    <recommendedName>
        <fullName evidence="6">DUF202 domain-containing protein</fullName>
    </recommendedName>
</protein>
<keyword evidence="4 5" id="KW-0472">Membrane</keyword>
<comment type="caution">
    <text evidence="7">The sequence shown here is derived from an EMBL/GenBank/DDBJ whole genome shotgun (WGS) entry which is preliminary data.</text>
</comment>
<accession>A0ABN2JAI3</accession>